<protein>
    <submittedName>
        <fullName evidence="1">Uncharacterized protein</fullName>
    </submittedName>
</protein>
<dbReference type="EMBL" id="DONK01000198">
    <property type="protein sequence ID" value="HBU52171.1"/>
    <property type="molecule type" value="Genomic_DNA"/>
</dbReference>
<organism evidence="1 2">
    <name type="scientific">Alteromonas australica</name>
    <dbReference type="NCBI Taxonomy" id="589873"/>
    <lineage>
        <taxon>Bacteria</taxon>
        <taxon>Pseudomonadati</taxon>
        <taxon>Pseudomonadota</taxon>
        <taxon>Gammaproteobacteria</taxon>
        <taxon>Alteromonadales</taxon>
        <taxon>Alteromonadaceae</taxon>
        <taxon>Alteromonas/Salinimonas group</taxon>
        <taxon>Alteromonas</taxon>
    </lineage>
</organism>
<dbReference type="Proteomes" id="UP000264779">
    <property type="component" value="Unassembled WGS sequence"/>
</dbReference>
<evidence type="ECO:0000313" key="1">
    <source>
        <dbReference type="EMBL" id="HBU52171.1"/>
    </source>
</evidence>
<dbReference type="AlphaFoldDB" id="A0A358E0X3"/>
<comment type="caution">
    <text evidence="1">The sequence shown here is derived from an EMBL/GenBank/DDBJ whole genome shotgun (WGS) entry which is preliminary data.</text>
</comment>
<reference evidence="1 2" key="1">
    <citation type="journal article" date="2018" name="Nat. Biotechnol.">
        <title>A standardized bacterial taxonomy based on genome phylogeny substantially revises the tree of life.</title>
        <authorList>
            <person name="Parks D.H."/>
            <person name="Chuvochina M."/>
            <person name="Waite D.W."/>
            <person name="Rinke C."/>
            <person name="Skarshewski A."/>
            <person name="Chaumeil P.A."/>
            <person name="Hugenholtz P."/>
        </authorList>
    </citation>
    <scope>NUCLEOTIDE SEQUENCE [LARGE SCALE GENOMIC DNA]</scope>
    <source>
        <strain evidence="1">UBA11621</strain>
    </source>
</reference>
<name>A0A358E0X3_9ALTE</name>
<dbReference type="RefSeq" id="WP_272965265.1">
    <property type="nucleotide sequence ID" value="NZ_CALBIY010000020.1"/>
</dbReference>
<evidence type="ECO:0000313" key="2">
    <source>
        <dbReference type="Proteomes" id="UP000264779"/>
    </source>
</evidence>
<accession>A0A358E0X3</accession>
<gene>
    <name evidence="1" type="ORF">DEB45_13015</name>
</gene>
<proteinExistence type="predicted"/>
<sequence>MTNSRLNLSINADKVSQLLAVVSAAAAKSPFTEQFFQRYQFLIATGDLLVNATGDLLVNATGGNSSHRAAVTGEIGVCLQPTDALLSLCTAFLAGDGDFRIFDHEYSFSQSVETSVEKFDRYDSVINESNARRVHTIIFKDPEPS</sequence>